<feature type="region of interest" description="Disordered" evidence="1">
    <location>
        <begin position="86"/>
        <end position="263"/>
    </location>
</feature>
<evidence type="ECO:0000313" key="3">
    <source>
        <dbReference type="Proteomes" id="UP001178507"/>
    </source>
</evidence>
<sequence length="263" mass="29164">MQGRIQKLEAENQALRGHTGISGPVEPAPLTEEMLGRYLKELDLFGSQKVNDKLMDSTLAGGQEFSAEEAAAAMKQLEMIKRLAAAQVATSQAPPSEEKAEAPEAATQGKGGKGPPKGKSKGPPPPGAKSSAPAAEDTDAPEAKEDRLSRAPCPSQQGRPRAKDRRHPVGRARALLRARQRRRARRSRKRKLLPQRRVKEKAPLPQAARGRLPLRARGRLPPLERGRLRLVAKGQHQQARRARRARRAARAARRQRRWRRSRR</sequence>
<name>A0AA36IZV6_9DINO</name>
<reference evidence="2" key="1">
    <citation type="submission" date="2023-08" db="EMBL/GenBank/DDBJ databases">
        <authorList>
            <person name="Chen Y."/>
            <person name="Shah S."/>
            <person name="Dougan E. K."/>
            <person name="Thang M."/>
            <person name="Chan C."/>
        </authorList>
    </citation>
    <scope>NUCLEOTIDE SEQUENCE</scope>
</reference>
<proteinExistence type="predicted"/>
<evidence type="ECO:0000313" key="2">
    <source>
        <dbReference type="EMBL" id="CAJ1395911.1"/>
    </source>
</evidence>
<evidence type="ECO:0000256" key="1">
    <source>
        <dbReference type="SAM" id="MobiDB-lite"/>
    </source>
</evidence>
<accession>A0AA36IZV6</accession>
<comment type="caution">
    <text evidence="2">The sequence shown here is derived from an EMBL/GenBank/DDBJ whole genome shotgun (WGS) entry which is preliminary data.</text>
</comment>
<dbReference type="Proteomes" id="UP001178507">
    <property type="component" value="Unassembled WGS sequence"/>
</dbReference>
<dbReference type="AlphaFoldDB" id="A0AA36IZV6"/>
<dbReference type="EMBL" id="CAUJNA010003214">
    <property type="protein sequence ID" value="CAJ1395911.1"/>
    <property type="molecule type" value="Genomic_DNA"/>
</dbReference>
<organism evidence="2 3">
    <name type="scientific">Effrenium voratum</name>
    <dbReference type="NCBI Taxonomy" id="2562239"/>
    <lineage>
        <taxon>Eukaryota</taxon>
        <taxon>Sar</taxon>
        <taxon>Alveolata</taxon>
        <taxon>Dinophyceae</taxon>
        <taxon>Suessiales</taxon>
        <taxon>Symbiodiniaceae</taxon>
        <taxon>Effrenium</taxon>
    </lineage>
</organism>
<protein>
    <submittedName>
        <fullName evidence="2">Uncharacterized protein</fullName>
    </submittedName>
</protein>
<gene>
    <name evidence="2" type="ORF">EVOR1521_LOCUS20233</name>
</gene>
<keyword evidence="3" id="KW-1185">Reference proteome</keyword>
<feature type="compositionally biased region" description="Basic residues" evidence="1">
    <location>
        <begin position="238"/>
        <end position="263"/>
    </location>
</feature>
<feature type="compositionally biased region" description="Basic residues" evidence="1">
    <location>
        <begin position="160"/>
        <end position="199"/>
    </location>
</feature>